<gene>
    <name evidence="1" type="ORF">Atep_16440</name>
</gene>
<dbReference type="Gene3D" id="1.20.120.330">
    <property type="entry name" value="Nucleotidyltransferases domain 2"/>
    <property type="match status" value="1"/>
</dbReference>
<name>A0ABN6GAK3_9GAMM</name>
<evidence type="ECO:0000313" key="2">
    <source>
        <dbReference type="Proteomes" id="UP000680679"/>
    </source>
</evidence>
<keyword evidence="2" id="KW-1185">Reference proteome</keyword>
<dbReference type="EMBL" id="AP024563">
    <property type="protein sequence ID" value="BCU06967.1"/>
    <property type="molecule type" value="Genomic_DNA"/>
</dbReference>
<organism evidence="1 2">
    <name type="scientific">Allochromatium tepidum</name>
    <dbReference type="NCBI Taxonomy" id="553982"/>
    <lineage>
        <taxon>Bacteria</taxon>
        <taxon>Pseudomonadati</taxon>
        <taxon>Pseudomonadota</taxon>
        <taxon>Gammaproteobacteria</taxon>
        <taxon>Chromatiales</taxon>
        <taxon>Chromatiaceae</taxon>
        <taxon>Allochromatium</taxon>
    </lineage>
</organism>
<evidence type="ECO:0008006" key="3">
    <source>
        <dbReference type="Google" id="ProtNLM"/>
    </source>
</evidence>
<dbReference type="RefSeq" id="WP_213377919.1">
    <property type="nucleotide sequence ID" value="NZ_AP024563.1"/>
</dbReference>
<dbReference type="SUPFAM" id="SSF81593">
    <property type="entry name" value="Nucleotidyltransferase substrate binding subunit/domain"/>
    <property type="match status" value="1"/>
</dbReference>
<sequence length="158" mass="18446">MKHEKLQWLRDEMTDLEAAASHLSFSLERSRELIDRPVWSLEELERLESLTSRFARLADLLVQRVMRLIDDLELTPQGSLLDRIQRAEKRGWVDEPGQLIRIRELRNLIAHEYASDKMPEIYRTVAALTPPLLAAIPRVQAHAEALIRRYAGERRDLT</sequence>
<dbReference type="Proteomes" id="UP000680679">
    <property type="component" value="Chromosome"/>
</dbReference>
<evidence type="ECO:0000313" key="1">
    <source>
        <dbReference type="EMBL" id="BCU06967.1"/>
    </source>
</evidence>
<proteinExistence type="predicted"/>
<protein>
    <recommendedName>
        <fullName evidence="3">DUF86 domain-containing protein</fullName>
    </recommendedName>
</protein>
<reference evidence="1 2" key="1">
    <citation type="submission" date="2021-04" db="EMBL/GenBank/DDBJ databases">
        <title>Complete genome sequencing of Allochromatium tepidum strain NZ.</title>
        <authorList>
            <person name="Tsukatani Y."/>
            <person name="Mori H."/>
        </authorList>
    </citation>
    <scope>NUCLEOTIDE SEQUENCE [LARGE SCALE GENOMIC DNA]</scope>
    <source>
        <strain evidence="1 2">NZ</strain>
    </source>
</reference>
<accession>A0ABN6GAK3</accession>